<dbReference type="InterPro" id="IPR056796">
    <property type="entry name" value="FdhE_C"/>
</dbReference>
<reference evidence="3 4" key="1">
    <citation type="submission" date="2019-04" db="EMBL/GenBank/DDBJ databases">
        <title>Geobacter oryzae sp. nov., ferric-reducing bacteria isolated from paddy soil.</title>
        <authorList>
            <person name="Xu Z."/>
            <person name="Masuda Y."/>
            <person name="Itoh H."/>
            <person name="Senoo K."/>
        </authorList>
    </citation>
    <scope>NUCLEOTIDE SEQUENCE [LARGE SCALE GENOMIC DNA]</scope>
    <source>
        <strain evidence="3 4">Red111</strain>
    </source>
</reference>
<organism evidence="3 4">
    <name type="scientific">Geomonas terrae</name>
    <dbReference type="NCBI Taxonomy" id="2562681"/>
    <lineage>
        <taxon>Bacteria</taxon>
        <taxon>Pseudomonadati</taxon>
        <taxon>Thermodesulfobacteriota</taxon>
        <taxon>Desulfuromonadia</taxon>
        <taxon>Geobacterales</taxon>
        <taxon>Geobacteraceae</taxon>
        <taxon>Geomonas</taxon>
    </lineage>
</organism>
<dbReference type="InterPro" id="IPR006452">
    <property type="entry name" value="Formate_DH_accessory"/>
</dbReference>
<dbReference type="Proteomes" id="UP000306416">
    <property type="component" value="Unassembled WGS sequence"/>
</dbReference>
<dbReference type="Pfam" id="PF24860">
    <property type="entry name" value="FdhE_C"/>
    <property type="match status" value="1"/>
</dbReference>
<evidence type="ECO:0000313" key="4">
    <source>
        <dbReference type="Proteomes" id="UP000306416"/>
    </source>
</evidence>
<accession>A0A4V6R3Q2</accession>
<keyword evidence="1" id="KW-0963">Cytoplasm</keyword>
<dbReference type="Gene3D" id="3.90.1670.10">
    <property type="entry name" value="FdhE-like domain"/>
    <property type="match status" value="1"/>
</dbReference>
<dbReference type="PANTHER" id="PTHR37689">
    <property type="entry name" value="PROTEIN FDHE"/>
    <property type="match status" value="1"/>
</dbReference>
<keyword evidence="4" id="KW-1185">Reference proteome</keyword>
<dbReference type="CDD" id="cd16341">
    <property type="entry name" value="FdhE"/>
    <property type="match status" value="1"/>
</dbReference>
<dbReference type="GO" id="GO:0051604">
    <property type="term" value="P:protein maturation"/>
    <property type="evidence" value="ECO:0007669"/>
    <property type="project" value="TreeGrafter"/>
</dbReference>
<dbReference type="PANTHER" id="PTHR37689:SF1">
    <property type="entry name" value="PROTEIN FDHE"/>
    <property type="match status" value="1"/>
</dbReference>
<protein>
    <submittedName>
        <fullName evidence="3">Formate dehydrogenase accessory protein FdhE</fullName>
    </submittedName>
</protein>
<dbReference type="SUPFAM" id="SSF144020">
    <property type="entry name" value="FdhE-like"/>
    <property type="match status" value="1"/>
</dbReference>
<name>A0A4V6R3Q2_9BACT</name>
<gene>
    <name evidence="3" type="primary">fdhE</name>
    <name evidence="3" type="ORF">E4633_06400</name>
</gene>
<feature type="domain" description="FdhE C-terminal" evidence="2">
    <location>
        <begin position="238"/>
        <end position="309"/>
    </location>
</feature>
<sequence>MTAERNADQVLRRLEEIATNSPELRVTARLYEALLPVWQKAEMAGAVAPFNGLELGEVLKGGTPLLAAADIEVDLDGGAAVLLDMLRAVGELEPPAVRRSIWRRWGRPAEVWSESEAASLAALRRSARELLGGIDAGVIDPAELLALAASGDLAGFSARVARATADWELPWTVAHHALRPFLYEVRSRAPLEEIGVWQRGECYVCGAAATFAELQDDDQVKHLRCTECGADWHHPRLQCHHCGNEDHATLRYLYVDGSDHRRVEVCDVCRSYLKVIASFTPTATDLLVVEDLATLELDFLAQHKGYCRPCRGVAP</sequence>
<comment type="caution">
    <text evidence="3">The sequence shown here is derived from an EMBL/GenBank/DDBJ whole genome shotgun (WGS) entry which is preliminary data.</text>
</comment>
<evidence type="ECO:0000259" key="2">
    <source>
        <dbReference type="Pfam" id="PF24860"/>
    </source>
</evidence>
<evidence type="ECO:0000256" key="1">
    <source>
        <dbReference type="ARBA" id="ARBA00022490"/>
    </source>
</evidence>
<dbReference type="RefSeq" id="WP_135869392.1">
    <property type="nucleotide sequence ID" value="NZ_SRSC01000001.1"/>
</dbReference>
<dbReference type="GO" id="GO:0005829">
    <property type="term" value="C:cytosol"/>
    <property type="evidence" value="ECO:0007669"/>
    <property type="project" value="TreeGrafter"/>
</dbReference>
<dbReference type="GO" id="GO:0008199">
    <property type="term" value="F:ferric iron binding"/>
    <property type="evidence" value="ECO:0007669"/>
    <property type="project" value="TreeGrafter"/>
</dbReference>
<dbReference type="EMBL" id="SRSC01000001">
    <property type="protein sequence ID" value="TGU75082.1"/>
    <property type="molecule type" value="Genomic_DNA"/>
</dbReference>
<dbReference type="AlphaFoldDB" id="A0A4V6R3Q2"/>
<proteinExistence type="predicted"/>
<evidence type="ECO:0000313" key="3">
    <source>
        <dbReference type="EMBL" id="TGU75082.1"/>
    </source>
</evidence>
<dbReference type="InterPro" id="IPR024064">
    <property type="entry name" value="FdhE-like_sf"/>
</dbReference>